<dbReference type="AlphaFoldDB" id="C5FIN4"/>
<dbReference type="eggNOG" id="ENOG502SZ4Q">
    <property type="taxonomic scope" value="Eukaryota"/>
</dbReference>
<evidence type="ECO:0000256" key="1">
    <source>
        <dbReference type="ARBA" id="ARBA00022669"/>
    </source>
</evidence>
<dbReference type="InterPro" id="IPR036779">
    <property type="entry name" value="LysM_dom_sf"/>
</dbReference>
<accession>C5FIN4</accession>
<dbReference type="VEuPathDB" id="FungiDB:MCYG_02122"/>
<dbReference type="PANTHER" id="PTHR47700:SF2">
    <property type="entry name" value="CHITINASE"/>
    <property type="match status" value="1"/>
</dbReference>
<dbReference type="RefSeq" id="XP_002849188.1">
    <property type="nucleotide sequence ID" value="XM_002849142.1"/>
</dbReference>
<feature type="signal peptide" evidence="4">
    <location>
        <begin position="1"/>
        <end position="37"/>
    </location>
</feature>
<dbReference type="Gene3D" id="3.10.350.10">
    <property type="entry name" value="LysM domain"/>
    <property type="match status" value="1"/>
</dbReference>
<dbReference type="HOGENOM" id="CLU_340080_0_0_1"/>
<evidence type="ECO:0000256" key="4">
    <source>
        <dbReference type="SAM" id="SignalP"/>
    </source>
</evidence>
<feature type="domain" description="LysM" evidence="5">
    <location>
        <begin position="240"/>
        <end position="285"/>
    </location>
</feature>
<name>C5FIN4_ARTOC</name>
<evidence type="ECO:0000256" key="2">
    <source>
        <dbReference type="ARBA" id="ARBA00023026"/>
    </source>
</evidence>
<dbReference type="GO" id="GO:0008061">
    <property type="term" value="F:chitin binding"/>
    <property type="evidence" value="ECO:0007669"/>
    <property type="project" value="UniProtKB-KW"/>
</dbReference>
<organism evidence="6 7">
    <name type="scientific">Arthroderma otae (strain ATCC MYA-4605 / CBS 113480)</name>
    <name type="common">Microsporum canis</name>
    <dbReference type="NCBI Taxonomy" id="554155"/>
    <lineage>
        <taxon>Eukaryota</taxon>
        <taxon>Fungi</taxon>
        <taxon>Dikarya</taxon>
        <taxon>Ascomycota</taxon>
        <taxon>Pezizomycotina</taxon>
        <taxon>Eurotiomycetes</taxon>
        <taxon>Eurotiomycetidae</taxon>
        <taxon>Onygenales</taxon>
        <taxon>Arthrodermataceae</taxon>
        <taxon>Microsporum</taxon>
    </lineage>
</organism>
<feature type="compositionally biased region" description="Pro residues" evidence="3">
    <location>
        <begin position="467"/>
        <end position="481"/>
    </location>
</feature>
<dbReference type="SUPFAM" id="SSF51445">
    <property type="entry name" value="(Trans)glycosidases"/>
    <property type="match status" value="1"/>
</dbReference>
<protein>
    <recommendedName>
        <fullName evidence="5">LysM domain-containing protein</fullName>
    </recommendedName>
</protein>
<dbReference type="EMBL" id="DS995702">
    <property type="protein sequence ID" value="EEQ29303.1"/>
    <property type="molecule type" value="Genomic_DNA"/>
</dbReference>
<sequence>MTLLLGLFSGRGEPRSPFSALLMLASVLSLLLGLVHARDTAPAGNQTVIFDLNLYNRVDGPAPQVTLRACGVPSSPPALKRRQLFLFSPNSSTKTTGVQLLWRTGEAADDASSALGAAAVALADRIRAHPSNGATILFAKKGQTILGVYAGPQLEKKSVSDVVQLFSNKARGKKEVKQVAVQACNEDSLRYSASSRTRQTISRRCRMRCDAGTTLNVSTAPHGTRRDAAEQHIEQADTCSYTQAVAGDGCYALASWCKVTQEKLVEYNGNPKLCETLVVGQYVCCSPGKLPDFSPQPNQAPTAPANFMRVGYFEAWNKDRPCLHMLPRQIDSSHYTHIRFAFGDVTKEFKVDISKLQDMFDEFKKMKSAKRILGSFLLISLSSSSSTKALTVSILTKGGKDDDDDKDQTIWLTSSVTFPPVTLTQTSTSGITRPLITWTYSPGPYPSPAVRAPDNPNIPKDPKDPDPTPTPTPTPPPPHGFPPNVRVTSGTPKPTCRPGQMCGQKCQINCNPPDSGCLGLYRAILPRREKLCRAWVLCCYQRRRGRGRGSYELPNEFHRLLLRECSRTITGCDATGSTTTSTTTVTCPSPAAAPHWNPNDQIPILGDGGFGGDVITTGDFPKVPRPTTTKDTTTTEKPPTTTTDKPDPPPFPSLPLPTYPSDPEFYCFRKHNDDKRYKVFPYHDSLNVIHTLCSFMKTLPKESKHRFSARGDNDLRAYVAWAEDQSGCNPQTAVPLDDFCVQNLSHILVACDDQTVEDRYGGAFILNGHEGCVTWWVGADSTLPKARQQIGNPNGPSQSEQKVLHDKIAALEPELPRVKMEATQSSTAHGAIMPN</sequence>
<evidence type="ECO:0000313" key="6">
    <source>
        <dbReference type="EMBL" id="EEQ29303.1"/>
    </source>
</evidence>
<keyword evidence="7" id="KW-1185">Reference proteome</keyword>
<dbReference type="Gene3D" id="3.20.20.80">
    <property type="entry name" value="Glycosidases"/>
    <property type="match status" value="1"/>
</dbReference>
<dbReference type="InterPro" id="IPR017853">
    <property type="entry name" value="GH"/>
</dbReference>
<dbReference type="OrthoDB" id="73875at2759"/>
<proteinExistence type="predicted"/>
<evidence type="ECO:0000259" key="5">
    <source>
        <dbReference type="PROSITE" id="PS51782"/>
    </source>
</evidence>
<feature type="region of interest" description="Disordered" evidence="3">
    <location>
        <begin position="615"/>
        <end position="656"/>
    </location>
</feature>
<evidence type="ECO:0000256" key="3">
    <source>
        <dbReference type="SAM" id="MobiDB-lite"/>
    </source>
</evidence>
<dbReference type="Proteomes" id="UP000002035">
    <property type="component" value="Unassembled WGS sequence"/>
</dbReference>
<feature type="chain" id="PRO_5002950211" description="LysM domain-containing protein" evidence="4">
    <location>
        <begin position="38"/>
        <end position="835"/>
    </location>
</feature>
<dbReference type="PROSITE" id="PS51782">
    <property type="entry name" value="LYSM"/>
    <property type="match status" value="1"/>
</dbReference>
<dbReference type="InterPro" id="IPR018392">
    <property type="entry name" value="LysM"/>
</dbReference>
<dbReference type="PANTHER" id="PTHR47700">
    <property type="entry name" value="V CHITINASE, PUTATIVE (AFU_ORTHOLOGUE AFUA_6G13720)-RELATED"/>
    <property type="match status" value="1"/>
</dbReference>
<feature type="region of interest" description="Disordered" evidence="3">
    <location>
        <begin position="446"/>
        <end position="494"/>
    </location>
</feature>
<gene>
    <name evidence="6" type="ORF">MCYG_02122</name>
</gene>
<feature type="compositionally biased region" description="Low complexity" evidence="3">
    <location>
        <begin position="625"/>
        <end position="643"/>
    </location>
</feature>
<keyword evidence="4" id="KW-0732">Signal</keyword>
<dbReference type="InterPro" id="IPR053214">
    <property type="entry name" value="LysM12-like"/>
</dbReference>
<reference evidence="7" key="1">
    <citation type="journal article" date="2012" name="MBio">
        <title>Comparative genome analysis of Trichophyton rubrum and related dermatophytes reveals candidate genes involved in infection.</title>
        <authorList>
            <person name="Martinez D.A."/>
            <person name="Oliver B.G."/>
            <person name="Graeser Y."/>
            <person name="Goldberg J.M."/>
            <person name="Li W."/>
            <person name="Martinez-Rossi N.M."/>
            <person name="Monod M."/>
            <person name="Shelest E."/>
            <person name="Barton R.C."/>
            <person name="Birch E."/>
            <person name="Brakhage A.A."/>
            <person name="Chen Z."/>
            <person name="Gurr S.J."/>
            <person name="Heiman D."/>
            <person name="Heitman J."/>
            <person name="Kosti I."/>
            <person name="Rossi A."/>
            <person name="Saif S."/>
            <person name="Samalova M."/>
            <person name="Saunders C.W."/>
            <person name="Shea T."/>
            <person name="Summerbell R.C."/>
            <person name="Xu J."/>
            <person name="Young S."/>
            <person name="Zeng Q."/>
            <person name="Birren B.W."/>
            <person name="Cuomo C.A."/>
            <person name="White T.C."/>
        </authorList>
    </citation>
    <scope>NUCLEOTIDE SEQUENCE [LARGE SCALE GENOMIC DNA]</scope>
    <source>
        <strain evidence="7">ATCC MYA-4605 / CBS 113480</strain>
    </source>
</reference>
<evidence type="ECO:0000313" key="7">
    <source>
        <dbReference type="Proteomes" id="UP000002035"/>
    </source>
</evidence>
<dbReference type="STRING" id="554155.C5FIN4"/>
<keyword evidence="2" id="KW-0843">Virulence</keyword>
<dbReference type="GeneID" id="9229243"/>
<keyword evidence="1" id="KW-0147">Chitin-binding</keyword>